<dbReference type="Pfam" id="PF06727">
    <property type="entry name" value="DUF1207"/>
    <property type="match status" value="1"/>
</dbReference>
<dbReference type="InterPro" id="IPR009599">
    <property type="entry name" value="DUF1207"/>
</dbReference>
<evidence type="ECO:0000256" key="1">
    <source>
        <dbReference type="SAM" id="SignalP"/>
    </source>
</evidence>
<dbReference type="RefSeq" id="WP_152099476.1">
    <property type="nucleotide sequence ID" value="NZ_AP021861.1"/>
</dbReference>
<feature type="signal peptide" evidence="1">
    <location>
        <begin position="1"/>
        <end position="24"/>
    </location>
</feature>
<dbReference type="KEGG" id="lpav:PLANPX_3376"/>
<dbReference type="EMBL" id="AP021861">
    <property type="protein sequence ID" value="BBO33764.1"/>
    <property type="molecule type" value="Genomic_DNA"/>
</dbReference>
<dbReference type="AlphaFoldDB" id="A0A5K7XAM8"/>
<evidence type="ECO:0000313" key="3">
    <source>
        <dbReference type="Proteomes" id="UP000326837"/>
    </source>
</evidence>
<evidence type="ECO:0008006" key="4">
    <source>
        <dbReference type="Google" id="ProtNLM"/>
    </source>
</evidence>
<evidence type="ECO:0000313" key="2">
    <source>
        <dbReference type="EMBL" id="BBO33764.1"/>
    </source>
</evidence>
<proteinExistence type="predicted"/>
<organism evidence="2 3">
    <name type="scientific">Lacipirellula parvula</name>
    <dbReference type="NCBI Taxonomy" id="2650471"/>
    <lineage>
        <taxon>Bacteria</taxon>
        <taxon>Pseudomonadati</taxon>
        <taxon>Planctomycetota</taxon>
        <taxon>Planctomycetia</taxon>
        <taxon>Pirellulales</taxon>
        <taxon>Lacipirellulaceae</taxon>
        <taxon>Lacipirellula</taxon>
    </lineage>
</organism>
<name>A0A5K7XAM8_9BACT</name>
<accession>A0A5K7XAM8</accession>
<keyword evidence="1" id="KW-0732">Signal</keyword>
<protein>
    <recommendedName>
        <fullName evidence="4">DUF1207 domain-containing protein</fullName>
    </recommendedName>
</protein>
<gene>
    <name evidence="2" type="ORF">PLANPX_3376</name>
</gene>
<sequence length="391" mass="42791">MKLHHPLTAAVAAWLCLAPTYCLADAPSSASAATTEATAAADNDDEGWFDGWKPRFITERFGRGRKEAAPPDGTIVLTGGQEALPPLGPVNEPGLNDPYVAGSLGATNGMGQPLPAYTDIPMPRDGGGYYSGTTGLVSGQPYTWQVMPQGLIYRSYLAGEKESRLRSFWYGEHGRALWDLTLGGNVGLIRYGTSGTARPEGWQLGLEGAGLVRLDMDQNRDVDSDDFRGGVPITWGDSVHQVKIAYYHLSSHLGDEYLLKHPGYPRLNYSRDCIVWGHSMYTTENFRVYGEVAYAVAYDVGKPWEFQLGFDWAPGYATGKHGAPFVAFNAHLREEHNFGGNGVIQGGWAWRGSPSSGLFRVGVEYFNGKDDQFSFYDDSVQKIGGGIWYDF</sequence>
<feature type="chain" id="PRO_5024822396" description="DUF1207 domain-containing protein" evidence="1">
    <location>
        <begin position="25"/>
        <end position="391"/>
    </location>
</feature>
<dbReference type="Proteomes" id="UP000326837">
    <property type="component" value="Chromosome"/>
</dbReference>
<reference evidence="3" key="1">
    <citation type="submission" date="2019-10" db="EMBL/GenBank/DDBJ databases">
        <title>Lacipirellula parvula gen. nov., sp. nov., representing a lineage of planctomycetes widespread in freshwater anoxic habitats, and description of the family Lacipirellulaceae.</title>
        <authorList>
            <person name="Dedysh S.N."/>
            <person name="Kulichevskaya I.S."/>
            <person name="Beletsky A.V."/>
            <person name="Rakitin A.L."/>
            <person name="Mardanov A.V."/>
            <person name="Ivanova A.A."/>
            <person name="Saltykova V.X."/>
            <person name="Rijpstra W.I.C."/>
            <person name="Sinninghe Damste J.S."/>
            <person name="Ravin N.V."/>
        </authorList>
    </citation>
    <scope>NUCLEOTIDE SEQUENCE [LARGE SCALE GENOMIC DNA]</scope>
    <source>
        <strain evidence="3">PX69</strain>
    </source>
</reference>
<keyword evidence="3" id="KW-1185">Reference proteome</keyword>